<organism evidence="5 6">
    <name type="scientific">Thiorhodococcus mannitoliphagus</name>
    <dbReference type="NCBI Taxonomy" id="329406"/>
    <lineage>
        <taxon>Bacteria</taxon>
        <taxon>Pseudomonadati</taxon>
        <taxon>Pseudomonadota</taxon>
        <taxon>Gammaproteobacteria</taxon>
        <taxon>Chromatiales</taxon>
        <taxon>Chromatiaceae</taxon>
        <taxon>Thiorhodococcus</taxon>
    </lineage>
</organism>
<dbReference type="SUPFAM" id="SSF52540">
    <property type="entry name" value="P-loop containing nucleoside triphosphate hydrolases"/>
    <property type="match status" value="2"/>
</dbReference>
<keyword evidence="2" id="KW-0547">Nucleotide-binding</keyword>
<dbReference type="SMART" id="SM00382">
    <property type="entry name" value="AAA"/>
    <property type="match status" value="2"/>
</dbReference>
<dbReference type="InterPro" id="IPR027417">
    <property type="entry name" value="P-loop_NTPase"/>
</dbReference>
<dbReference type="GO" id="GO:0005524">
    <property type="term" value="F:ATP binding"/>
    <property type="evidence" value="ECO:0007669"/>
    <property type="project" value="UniProtKB-KW"/>
</dbReference>
<dbReference type="InterPro" id="IPR003959">
    <property type="entry name" value="ATPase_AAA_core"/>
</dbReference>
<name>A0A6P1E036_9GAMM</name>
<dbReference type="InterPro" id="IPR003593">
    <property type="entry name" value="AAA+_ATPase"/>
</dbReference>
<gene>
    <name evidence="5" type="ORF">G3480_19090</name>
</gene>
<protein>
    <submittedName>
        <fullName evidence="5">ATP-binding protein</fullName>
    </submittedName>
</protein>
<evidence type="ECO:0000313" key="6">
    <source>
        <dbReference type="Proteomes" id="UP000471640"/>
    </source>
</evidence>
<feature type="domain" description="AAA+ ATPase" evidence="4">
    <location>
        <begin position="519"/>
        <end position="648"/>
    </location>
</feature>
<evidence type="ECO:0000256" key="2">
    <source>
        <dbReference type="ARBA" id="ARBA00022741"/>
    </source>
</evidence>
<dbReference type="AlphaFoldDB" id="A0A6P1E036"/>
<comment type="similarity">
    <text evidence="1">Belongs to the AAA ATPase family.</text>
</comment>
<evidence type="ECO:0000256" key="1">
    <source>
        <dbReference type="ARBA" id="ARBA00006914"/>
    </source>
</evidence>
<dbReference type="RefSeq" id="WP_164655479.1">
    <property type="nucleotide sequence ID" value="NZ_JAAIJR010000097.1"/>
</dbReference>
<keyword evidence="3 5" id="KW-0067">ATP-binding</keyword>
<evidence type="ECO:0000313" key="5">
    <source>
        <dbReference type="EMBL" id="NEX22386.1"/>
    </source>
</evidence>
<dbReference type="EMBL" id="JAAIJR010000097">
    <property type="protein sequence ID" value="NEX22386.1"/>
    <property type="molecule type" value="Genomic_DNA"/>
</dbReference>
<dbReference type="InterPro" id="IPR050221">
    <property type="entry name" value="26S_Proteasome_ATPase"/>
</dbReference>
<dbReference type="GO" id="GO:0016887">
    <property type="term" value="F:ATP hydrolysis activity"/>
    <property type="evidence" value="ECO:0007669"/>
    <property type="project" value="InterPro"/>
</dbReference>
<dbReference type="PANTHER" id="PTHR23073">
    <property type="entry name" value="26S PROTEASOME REGULATORY SUBUNIT"/>
    <property type="match status" value="1"/>
</dbReference>
<dbReference type="Gene3D" id="3.40.50.300">
    <property type="entry name" value="P-loop containing nucleotide triphosphate hydrolases"/>
    <property type="match status" value="2"/>
</dbReference>
<dbReference type="CDD" id="cd19481">
    <property type="entry name" value="RecA-like_protease"/>
    <property type="match status" value="1"/>
</dbReference>
<evidence type="ECO:0000256" key="3">
    <source>
        <dbReference type="ARBA" id="ARBA00022840"/>
    </source>
</evidence>
<keyword evidence="6" id="KW-1185">Reference proteome</keyword>
<dbReference type="Pfam" id="PF00004">
    <property type="entry name" value="AAA"/>
    <property type="match status" value="2"/>
</dbReference>
<accession>A0A6P1E036</accession>
<comment type="caution">
    <text evidence="5">The sequence shown here is derived from an EMBL/GenBank/DDBJ whole genome shotgun (WGS) entry which is preliminary data.</text>
</comment>
<dbReference type="Proteomes" id="UP000471640">
    <property type="component" value="Unassembled WGS sequence"/>
</dbReference>
<reference evidence="6" key="1">
    <citation type="journal article" date="2020" name="Microbiol. Resour. Announc.">
        <title>Draft Genome Sequences of Thiorhodococcus mannitoliphagus and Thiorhodococcus minor, Purple Sulfur Photosynthetic Bacteria in the Gammaproteobacterial Family Chromatiaceae.</title>
        <authorList>
            <person name="Aviles F.A."/>
            <person name="Meyer T.E."/>
            <person name="Kyndt J.A."/>
        </authorList>
    </citation>
    <scope>NUCLEOTIDE SEQUENCE [LARGE SCALE GENOMIC DNA]</scope>
    <source>
        <strain evidence="6">DSM 18266</strain>
    </source>
</reference>
<feature type="domain" description="AAA+ ATPase" evidence="4">
    <location>
        <begin position="277"/>
        <end position="414"/>
    </location>
</feature>
<sequence length="725" mass="80313">MITRKRPSFWRTDVDAVSALERRLALYPMRLLAGAPELKRRLHDTDFVGAFWQLSQPLMHPRSVATFLTQTDLDDDEDVLEDWGEDFTQPQHDRHLRAKLRQAFGSISRAVLNRVAKADAGVTLSPTVALLGRELALDGPSLTVLDFLDQHILSEPLRTLLRECERAPARVNLPRMAALLGLEPAVLRKTLSREAPLRRLGLVYVDEDHSDLEDFLQSGDLLREVLNATPTDGEALLEMLIEPAPEGAWRLADFPHLVRESAHLSEVLGEAARTATVGVNALFYGDPGTGKTELGRAVAAESGLRAYQVRSSDEDARGLNREGRLSAYLLAQRLLTRRRDALLIFDEVEDVFESDHSLLALLRGGSAIGRQKGWMNRILEENAVPAIWISNRTDGMDPAFLRRFLLPVAFVTPPRSVRRQMAERHLGDAGLASDLLDELAADPKLAPAQLGAARRLLDLRPSTPPEQTVREGVAALRGLLHGSPTPRRRSPATAFDVAYLNLSGGLSPSVLVQALSREGRGSLCFFGPPGTGKTAFAEVLAGALDLELVAQRASDLLSPYVGETEQNLARLFRECDPKHSLLVLDEVDSFLSDRRQAQRLWERTQVNELLQQMESWPGLFIAATNLMSGLDAAALRRFDFKIGFRAMTPAQRVALFAREALGDVQAPVPPLLVRHLERMEGLTPGDFATVCRQQRLMGEPLTPEQFLKRMAVEWQLKGEEVAQVA</sequence>
<evidence type="ECO:0000259" key="4">
    <source>
        <dbReference type="SMART" id="SM00382"/>
    </source>
</evidence>
<reference evidence="5 6" key="2">
    <citation type="submission" date="2020-02" db="EMBL/GenBank/DDBJ databases">
        <title>Genome sequences of Thiorhodococcus mannitoliphagus and Thiorhodococcus minor, purple sulfur photosynthetic bacteria in the gammaproteobacterial family, Chromatiaceae.</title>
        <authorList>
            <person name="Aviles F.A."/>
            <person name="Meyer T.E."/>
            <person name="Kyndt J.A."/>
        </authorList>
    </citation>
    <scope>NUCLEOTIDE SEQUENCE [LARGE SCALE GENOMIC DNA]</scope>
    <source>
        <strain evidence="5 6">DSM 18266</strain>
    </source>
</reference>
<proteinExistence type="inferred from homology"/>